<protein>
    <submittedName>
        <fullName evidence="3">Uncharacterized protein</fullName>
    </submittedName>
</protein>
<feature type="transmembrane region" description="Helical" evidence="2">
    <location>
        <begin position="107"/>
        <end position="127"/>
    </location>
</feature>
<gene>
    <name evidence="3" type="ORF">CYMTET_36665</name>
</gene>
<keyword evidence="2" id="KW-0812">Transmembrane</keyword>
<feature type="non-terminal residue" evidence="3">
    <location>
        <position position="227"/>
    </location>
</feature>
<dbReference type="Proteomes" id="UP001190700">
    <property type="component" value="Unassembled WGS sequence"/>
</dbReference>
<evidence type="ECO:0000256" key="1">
    <source>
        <dbReference type="SAM" id="MobiDB-lite"/>
    </source>
</evidence>
<evidence type="ECO:0000313" key="3">
    <source>
        <dbReference type="EMBL" id="KAK3254110.1"/>
    </source>
</evidence>
<keyword evidence="2" id="KW-0472">Membrane</keyword>
<keyword evidence="4" id="KW-1185">Reference proteome</keyword>
<name>A0AAE0F7S9_9CHLO</name>
<evidence type="ECO:0000256" key="2">
    <source>
        <dbReference type="SAM" id="Phobius"/>
    </source>
</evidence>
<reference evidence="3 4" key="1">
    <citation type="journal article" date="2015" name="Genome Biol. Evol.">
        <title>Comparative Genomics of a Bacterivorous Green Alga Reveals Evolutionary Causalities and Consequences of Phago-Mixotrophic Mode of Nutrition.</title>
        <authorList>
            <person name="Burns J.A."/>
            <person name="Paasch A."/>
            <person name="Narechania A."/>
            <person name="Kim E."/>
        </authorList>
    </citation>
    <scope>NUCLEOTIDE SEQUENCE [LARGE SCALE GENOMIC DNA]</scope>
    <source>
        <strain evidence="3 4">PLY_AMNH</strain>
    </source>
</reference>
<accession>A0AAE0F7S9</accession>
<dbReference type="AlphaFoldDB" id="A0AAE0F7S9"/>
<evidence type="ECO:0000313" key="4">
    <source>
        <dbReference type="Proteomes" id="UP001190700"/>
    </source>
</evidence>
<dbReference type="EMBL" id="LGRX02024141">
    <property type="protein sequence ID" value="KAK3254110.1"/>
    <property type="molecule type" value="Genomic_DNA"/>
</dbReference>
<feature type="compositionally biased region" description="Basic and acidic residues" evidence="1">
    <location>
        <begin position="24"/>
        <end position="41"/>
    </location>
</feature>
<proteinExistence type="predicted"/>
<organism evidence="3 4">
    <name type="scientific">Cymbomonas tetramitiformis</name>
    <dbReference type="NCBI Taxonomy" id="36881"/>
    <lineage>
        <taxon>Eukaryota</taxon>
        <taxon>Viridiplantae</taxon>
        <taxon>Chlorophyta</taxon>
        <taxon>Pyramimonadophyceae</taxon>
        <taxon>Pyramimonadales</taxon>
        <taxon>Pyramimonadaceae</taxon>
        <taxon>Cymbomonas</taxon>
    </lineage>
</organism>
<keyword evidence="2" id="KW-1133">Transmembrane helix</keyword>
<comment type="caution">
    <text evidence="3">The sequence shown here is derived from an EMBL/GenBank/DDBJ whole genome shotgun (WGS) entry which is preliminary data.</text>
</comment>
<sequence>MGDFGKEDAEYSYSDMRSSLVMSHKDSIAEITEGHEGDSVKENAPNETNEAGEEDGGTGGTWKKLNNVWNVRNALLGPSLQHLSQEDKEEEQKRLASEFKAQRNEEAPFRLFLFASFFVCLLSLVLYEDKVSRAWAMRESLEQLFISNHEHTWDEIQSKDEFWDWSFKFFTSNLYCQQNVASGQRVCEYELDGDDKDCEKLANMTNAELMANCVCELDTSAAPSNFT</sequence>
<feature type="region of interest" description="Disordered" evidence="1">
    <location>
        <begin position="24"/>
        <end position="61"/>
    </location>
</feature>